<dbReference type="Pfam" id="PF03928">
    <property type="entry name" value="HbpS-like"/>
    <property type="match status" value="1"/>
</dbReference>
<comment type="similarity">
    <text evidence="1">Belongs to the UPF0303 family.</text>
</comment>
<evidence type="ECO:0000256" key="1">
    <source>
        <dbReference type="HAMAP-Rule" id="MF_00761"/>
    </source>
</evidence>
<accession>A0ABN6XLE4</accession>
<reference evidence="3" key="1">
    <citation type="journal article" date="2019" name="Int. J. Syst. Evol. Microbiol.">
        <title>The Global Catalogue of Microorganisms (GCM) 10K type strain sequencing project: providing services to taxonomists for standard genome sequencing and annotation.</title>
        <authorList>
            <consortium name="The Broad Institute Genomics Platform"/>
            <consortium name="The Broad Institute Genome Sequencing Center for Infectious Disease"/>
            <person name="Wu L."/>
            <person name="Ma J."/>
        </authorList>
    </citation>
    <scope>NUCLEOTIDE SEQUENCE [LARGE SCALE GENOMIC DNA]</scope>
    <source>
        <strain evidence="3">NBRC 108725</strain>
    </source>
</reference>
<dbReference type="RefSeq" id="WP_286279002.1">
    <property type="nucleotide sequence ID" value="NZ_AP027731.1"/>
</dbReference>
<evidence type="ECO:0000313" key="3">
    <source>
        <dbReference type="Proteomes" id="UP001321498"/>
    </source>
</evidence>
<sequence>MDTGYPPLGELLAQESELQFSSFTYDDAWALGGLLRRMASEQGAPVAIDLRRGDQQVFHTALPGSSADNDHWIDRKVRVVKRLGNSSLAVGQLWRDRGTTFEAGSGLDPARYAAAGGCFPILVRGVGPVGTIAVSGLPEVEDHRLIVEALRAFLAEHR</sequence>
<keyword evidence="3" id="KW-1185">Reference proteome</keyword>
<dbReference type="PANTHER" id="PTHR28255:SF1">
    <property type="entry name" value="UPF0303 PROTEIN YBR137W"/>
    <property type="match status" value="1"/>
</dbReference>
<name>A0ABN6XLE4_9MICO</name>
<dbReference type="PANTHER" id="PTHR28255">
    <property type="match status" value="1"/>
</dbReference>
<dbReference type="PIRSF" id="PIRSF008757">
    <property type="entry name" value="UCP008757"/>
    <property type="match status" value="1"/>
</dbReference>
<dbReference type="HAMAP" id="MF_00761">
    <property type="entry name" value="UPF0303"/>
    <property type="match status" value="1"/>
</dbReference>
<dbReference type="Proteomes" id="UP001321498">
    <property type="component" value="Chromosome"/>
</dbReference>
<dbReference type="InterPro" id="IPR005624">
    <property type="entry name" value="PduO/GlcC-like"/>
</dbReference>
<dbReference type="SUPFAM" id="SSF143744">
    <property type="entry name" value="GlcG-like"/>
    <property type="match status" value="1"/>
</dbReference>
<organism evidence="2 3">
    <name type="scientific">Naasia aerilata</name>
    <dbReference type="NCBI Taxonomy" id="1162966"/>
    <lineage>
        <taxon>Bacteria</taxon>
        <taxon>Bacillati</taxon>
        <taxon>Actinomycetota</taxon>
        <taxon>Actinomycetes</taxon>
        <taxon>Micrococcales</taxon>
        <taxon>Microbacteriaceae</taxon>
        <taxon>Naasia</taxon>
    </lineage>
</organism>
<dbReference type="NCBIfam" id="NF002696">
    <property type="entry name" value="PRK02487.1-5"/>
    <property type="match status" value="1"/>
</dbReference>
<dbReference type="Gene3D" id="3.30.450.150">
    <property type="entry name" value="Haem-degrading domain"/>
    <property type="match status" value="1"/>
</dbReference>
<gene>
    <name evidence="2" type="ORF">GCM10025866_16860</name>
</gene>
<protein>
    <recommendedName>
        <fullName evidence="1">UPF0303 protein GCM10025866_16860</fullName>
    </recommendedName>
</protein>
<dbReference type="InterPro" id="IPR038084">
    <property type="entry name" value="PduO/GlcC-like_sf"/>
</dbReference>
<dbReference type="InterPro" id="IPR010371">
    <property type="entry name" value="YBR137W-like"/>
</dbReference>
<dbReference type="EMBL" id="AP027731">
    <property type="protein sequence ID" value="BDZ45777.1"/>
    <property type="molecule type" value="Genomic_DNA"/>
</dbReference>
<proteinExistence type="inferred from homology"/>
<evidence type="ECO:0000313" key="2">
    <source>
        <dbReference type="EMBL" id="BDZ45777.1"/>
    </source>
</evidence>